<reference evidence="2" key="1">
    <citation type="journal article" date="2022" name="bioRxiv">
        <title>Sequencing and chromosome-scale assembly of the giantPleurodeles waltlgenome.</title>
        <authorList>
            <person name="Brown T."/>
            <person name="Elewa A."/>
            <person name="Iarovenko S."/>
            <person name="Subramanian E."/>
            <person name="Araus A.J."/>
            <person name="Petzold A."/>
            <person name="Susuki M."/>
            <person name="Suzuki K.-i.T."/>
            <person name="Hayashi T."/>
            <person name="Toyoda A."/>
            <person name="Oliveira C."/>
            <person name="Osipova E."/>
            <person name="Leigh N.D."/>
            <person name="Simon A."/>
            <person name="Yun M.H."/>
        </authorList>
    </citation>
    <scope>NUCLEOTIDE SEQUENCE</scope>
    <source>
        <strain evidence="2">20211129_DDA</strain>
        <tissue evidence="2">Liver</tissue>
    </source>
</reference>
<evidence type="ECO:0000313" key="3">
    <source>
        <dbReference type="Proteomes" id="UP001066276"/>
    </source>
</evidence>
<dbReference type="Proteomes" id="UP001066276">
    <property type="component" value="Chromosome 2_2"/>
</dbReference>
<name>A0AAV7V130_PLEWA</name>
<comment type="caution">
    <text evidence="2">The sequence shown here is derived from an EMBL/GenBank/DDBJ whole genome shotgun (WGS) entry which is preliminary data.</text>
</comment>
<dbReference type="EMBL" id="JANPWB010000004">
    <property type="protein sequence ID" value="KAJ1194526.1"/>
    <property type="molecule type" value="Genomic_DNA"/>
</dbReference>
<accession>A0AAV7V130</accession>
<sequence>MMDPHVCQAMQLLKEAARLDLLVEGGARRERPARQEASGVAACSPPRGSGGRRAPQVRGIGVGKGRAGKAGAPARRVVAARVRRPDPLGRGHQHV</sequence>
<organism evidence="2 3">
    <name type="scientific">Pleurodeles waltl</name>
    <name type="common">Iberian ribbed newt</name>
    <dbReference type="NCBI Taxonomy" id="8319"/>
    <lineage>
        <taxon>Eukaryota</taxon>
        <taxon>Metazoa</taxon>
        <taxon>Chordata</taxon>
        <taxon>Craniata</taxon>
        <taxon>Vertebrata</taxon>
        <taxon>Euteleostomi</taxon>
        <taxon>Amphibia</taxon>
        <taxon>Batrachia</taxon>
        <taxon>Caudata</taxon>
        <taxon>Salamandroidea</taxon>
        <taxon>Salamandridae</taxon>
        <taxon>Pleurodelinae</taxon>
        <taxon>Pleurodeles</taxon>
    </lineage>
</organism>
<dbReference type="AlphaFoldDB" id="A0AAV7V130"/>
<protein>
    <submittedName>
        <fullName evidence="2">Uncharacterized protein</fullName>
    </submittedName>
</protein>
<evidence type="ECO:0000256" key="1">
    <source>
        <dbReference type="SAM" id="MobiDB-lite"/>
    </source>
</evidence>
<gene>
    <name evidence="2" type="ORF">NDU88_003814</name>
</gene>
<feature type="region of interest" description="Disordered" evidence="1">
    <location>
        <begin position="29"/>
        <end position="95"/>
    </location>
</feature>
<keyword evidence="3" id="KW-1185">Reference proteome</keyword>
<evidence type="ECO:0000313" key="2">
    <source>
        <dbReference type="EMBL" id="KAJ1194526.1"/>
    </source>
</evidence>
<feature type="compositionally biased region" description="Low complexity" evidence="1">
    <location>
        <begin position="69"/>
        <end position="80"/>
    </location>
</feature>
<proteinExistence type="predicted"/>